<dbReference type="PANTHER" id="PTHR43861">
    <property type="entry name" value="TRANS-ACONITATE 2-METHYLTRANSFERASE-RELATED"/>
    <property type="match status" value="1"/>
</dbReference>
<dbReference type="EMBL" id="PDOD01000003">
    <property type="protein sequence ID" value="PYZ92594.1"/>
    <property type="molecule type" value="Genomic_DNA"/>
</dbReference>
<dbReference type="InterPro" id="IPR025714">
    <property type="entry name" value="Methyltranfer_dom"/>
</dbReference>
<proteinExistence type="predicted"/>
<feature type="domain" description="Methyltransferase" evidence="2">
    <location>
        <begin position="38"/>
        <end position="145"/>
    </location>
</feature>
<feature type="coiled-coil region" evidence="1">
    <location>
        <begin position="216"/>
        <end position="302"/>
    </location>
</feature>
<dbReference type="CDD" id="cd02440">
    <property type="entry name" value="AdoMet_MTases"/>
    <property type="match status" value="1"/>
</dbReference>
<protein>
    <recommendedName>
        <fullName evidence="2">Methyltransferase domain-containing protein</fullName>
    </recommendedName>
</protein>
<organism evidence="3 4">
    <name type="scientific">Salipaludibacillus keqinensis</name>
    <dbReference type="NCBI Taxonomy" id="2045207"/>
    <lineage>
        <taxon>Bacteria</taxon>
        <taxon>Bacillati</taxon>
        <taxon>Bacillota</taxon>
        <taxon>Bacilli</taxon>
        <taxon>Bacillales</taxon>
        <taxon>Bacillaceae</taxon>
    </lineage>
</organism>
<evidence type="ECO:0000313" key="4">
    <source>
        <dbReference type="Proteomes" id="UP000248214"/>
    </source>
</evidence>
<keyword evidence="4" id="KW-1185">Reference proteome</keyword>
<evidence type="ECO:0000259" key="2">
    <source>
        <dbReference type="Pfam" id="PF13847"/>
    </source>
</evidence>
<name>A0A323TEY7_9BACI</name>
<dbReference type="SUPFAM" id="SSF90257">
    <property type="entry name" value="Myosin rod fragments"/>
    <property type="match status" value="1"/>
</dbReference>
<dbReference type="SUPFAM" id="SSF53335">
    <property type="entry name" value="S-adenosyl-L-methionine-dependent methyltransferases"/>
    <property type="match status" value="1"/>
</dbReference>
<evidence type="ECO:0000256" key="1">
    <source>
        <dbReference type="SAM" id="Coils"/>
    </source>
</evidence>
<dbReference type="Pfam" id="PF13847">
    <property type="entry name" value="Methyltransf_31"/>
    <property type="match status" value="1"/>
</dbReference>
<dbReference type="Gene3D" id="3.40.50.150">
    <property type="entry name" value="Vaccinia Virus protein VP39"/>
    <property type="match status" value="1"/>
</dbReference>
<comment type="caution">
    <text evidence="3">The sequence shown here is derived from an EMBL/GenBank/DDBJ whole genome shotgun (WGS) entry which is preliminary data.</text>
</comment>
<dbReference type="Proteomes" id="UP000248214">
    <property type="component" value="Unassembled WGS sequence"/>
</dbReference>
<sequence>MNVEQFLDRVSEAYYGKLGQRMADKTKDRIHWIAKNVSGQNILDVGCSQGLLSILLGREGKKVTGVDISKDSIDYANNALEQEMPSTQENVEFVADDFLTMEFKDATYDSLIITEVLEHFISSESIVEKAYDLMKSGGQLVITVPFGINDFPDHKRTLYVREIVEEISPYVHIDQVKFFGKWIGFVGTKRSSVSSEPPVISNDLIKRSEETFFTIERELIDKIERLKIQLENLKEKNTEVESEYAKVSERLIAEKEKMGDLNIKIKELQQALDFEHQITQIKQNDNEELNTLLEDLYNLRKEDKKTENILLILKDLINIQENNTKQHYDHFIQREDRNHTLVRELVEQRETFTQLNNENLENKRILLRQLEELTQVNKEIDRTLLQVNDEKAQMSKKLQETTQANEEMEKKLDRVEQEKTELSTQIGRLLETNNENQMMLAQVTGERKKLQLELEELNATNVTLHEDRDQLTQNNVLLNAKVEELKDNYLHLKEKESTQAERIVETASENRKLKEELASQLSEHENLLTIYKEKGLSAEIHQIKATSEDADHIASLTLEKNRLIDENLELKNDFYNTFNKQAKEIAALKKELYIELEEKGSLVNQLIELTREFKYLKKKYSNLKESKMGRMTIAYWGWKNKVLKRGN</sequence>
<feature type="coiled-coil region" evidence="1">
    <location>
        <begin position="363"/>
        <end position="626"/>
    </location>
</feature>
<keyword evidence="1" id="KW-0175">Coiled coil</keyword>
<gene>
    <name evidence="3" type="ORF">CR194_13060</name>
</gene>
<reference evidence="3 4" key="1">
    <citation type="submission" date="2017-10" db="EMBL/GenBank/DDBJ databases">
        <title>Bacillus sp. nov., a halophilic bacterium isolated from a Keqin Lake.</title>
        <authorList>
            <person name="Wang H."/>
        </authorList>
    </citation>
    <scope>NUCLEOTIDE SEQUENCE [LARGE SCALE GENOMIC DNA]</scope>
    <source>
        <strain evidence="3 4">KQ-12</strain>
    </source>
</reference>
<dbReference type="InterPro" id="IPR029063">
    <property type="entry name" value="SAM-dependent_MTases_sf"/>
</dbReference>
<dbReference type="AlphaFoldDB" id="A0A323TEY7"/>
<evidence type="ECO:0000313" key="3">
    <source>
        <dbReference type="EMBL" id="PYZ92594.1"/>
    </source>
</evidence>
<accession>A0A323TEY7</accession>